<dbReference type="Pfam" id="PF13449">
    <property type="entry name" value="Phytase-like"/>
    <property type="match status" value="1"/>
</dbReference>
<dbReference type="VEuPathDB" id="FungiDB:P174DRAFT_453177"/>
<proteinExistence type="predicted"/>
<dbReference type="Proteomes" id="UP000234474">
    <property type="component" value="Unassembled WGS sequence"/>
</dbReference>
<evidence type="ECO:0000256" key="1">
    <source>
        <dbReference type="SAM" id="MobiDB-lite"/>
    </source>
</evidence>
<dbReference type="SUPFAM" id="SSF63829">
    <property type="entry name" value="Calcium-dependent phosphotriesterase"/>
    <property type="match status" value="1"/>
</dbReference>
<organism evidence="4 5">
    <name type="scientific">Aspergillus novofumigatus (strain IBT 16806)</name>
    <dbReference type="NCBI Taxonomy" id="1392255"/>
    <lineage>
        <taxon>Eukaryota</taxon>
        <taxon>Fungi</taxon>
        <taxon>Dikarya</taxon>
        <taxon>Ascomycota</taxon>
        <taxon>Pezizomycotina</taxon>
        <taxon>Eurotiomycetes</taxon>
        <taxon>Eurotiomycetidae</taxon>
        <taxon>Eurotiales</taxon>
        <taxon>Aspergillaceae</taxon>
        <taxon>Aspergillus</taxon>
        <taxon>Aspergillus subgen. Fumigati</taxon>
    </lineage>
</organism>
<dbReference type="RefSeq" id="XP_024680518.1">
    <property type="nucleotide sequence ID" value="XM_024829135.1"/>
</dbReference>
<dbReference type="GeneID" id="36536461"/>
<protein>
    <recommendedName>
        <fullName evidence="3">Phytase-like domain-containing protein</fullName>
    </recommendedName>
</protein>
<dbReference type="EMBL" id="MSZS01000006">
    <property type="protein sequence ID" value="PKX91923.1"/>
    <property type="molecule type" value="Genomic_DNA"/>
</dbReference>
<dbReference type="PANTHER" id="PTHR37957">
    <property type="entry name" value="BLR7070 PROTEIN"/>
    <property type="match status" value="1"/>
</dbReference>
<reference evidence="5" key="1">
    <citation type="journal article" date="2018" name="Proc. Natl. Acad. Sci. U.S.A.">
        <title>Linking secondary metabolites to gene clusters through genome sequencing of six diverse Aspergillus species.</title>
        <authorList>
            <person name="Kaerboelling I."/>
            <person name="Vesth T.C."/>
            <person name="Frisvad J.C."/>
            <person name="Nybo J.L."/>
            <person name="Theobald S."/>
            <person name="Kuo A."/>
            <person name="Bowyer P."/>
            <person name="Matsuda Y."/>
            <person name="Mondo S."/>
            <person name="Lyhne E.K."/>
            <person name="Kogle M.E."/>
            <person name="Clum A."/>
            <person name="Lipzen A."/>
            <person name="Salamov A."/>
            <person name="Ngan C.Y."/>
            <person name="Daum C."/>
            <person name="Chiniquy J."/>
            <person name="Barry K."/>
            <person name="LaButti K."/>
            <person name="Haridas S."/>
            <person name="Simmons B.A."/>
            <person name="Magnuson J.K."/>
            <person name="Mortensen U.H."/>
            <person name="Larsen T.O."/>
            <person name="Grigoriev I.V."/>
            <person name="Baker S.E."/>
            <person name="Andersen M.R."/>
        </authorList>
    </citation>
    <scope>NUCLEOTIDE SEQUENCE [LARGE SCALE GENOMIC DNA]</scope>
    <source>
        <strain evidence="5">IBT 16806</strain>
    </source>
</reference>
<evidence type="ECO:0000256" key="2">
    <source>
        <dbReference type="SAM" id="SignalP"/>
    </source>
</evidence>
<dbReference type="OMA" id="DYRPRLN"/>
<keyword evidence="5" id="KW-1185">Reference proteome</keyword>
<feature type="signal peptide" evidence="2">
    <location>
        <begin position="1"/>
        <end position="20"/>
    </location>
</feature>
<dbReference type="PANTHER" id="PTHR37957:SF1">
    <property type="entry name" value="PHYTASE-LIKE DOMAIN-CONTAINING PROTEIN"/>
    <property type="match status" value="1"/>
</dbReference>
<evidence type="ECO:0000313" key="4">
    <source>
        <dbReference type="EMBL" id="PKX91923.1"/>
    </source>
</evidence>
<sequence>MRLNPLVSVLPLTAAATAGALTRHDSCNVVNQTTCGGTSYEYTGLAGYGFIPSNAVDKYGDTLGGIGSAIAIDQDSWRKTGPDSYTGIIYCLPDRGWNTNGTLNFQSRIHKLAITFKLAPGASAENPSKPNLQLKYLDTILLTGPDGEPTTATYIGDGFDGTGKGGKRITIDAEGLVLDKDGFFWISDEYGPYVYKFNKHGKMVLALQPPQAYLPRRNGTMPVPEDPKTGRNNNQGFEALTISPDGKTLYTMIQSALNQEGGPKKKNRQPARLLEYDISSGTPKYKHEYAVLLPKYNDYTEKDPSDAAKVASQSEIHQLPTGDFLVLSRDSGFGHGQSESLSVYRHADVVSISESTTDLKGTYDAADGSIASSKGVLDSGITPAEYCPFLDFNVNSELAKFGLHNGGAQDAGLLNEKWESLALVPVDPHGHEDKHSKKTREYFLFSFSDNDFITQDGRMNFGRFKYADESGYNLDSQALVFRVRF</sequence>
<dbReference type="InterPro" id="IPR027372">
    <property type="entry name" value="Phytase-like_dom"/>
</dbReference>
<comment type="caution">
    <text evidence="4">The sequence shown here is derived from an EMBL/GenBank/DDBJ whole genome shotgun (WGS) entry which is preliminary data.</text>
</comment>
<keyword evidence="2" id="KW-0732">Signal</keyword>
<dbReference type="OrthoDB" id="425936at2759"/>
<name>A0A2I1C2W0_ASPN1</name>
<evidence type="ECO:0000259" key="3">
    <source>
        <dbReference type="Pfam" id="PF13449"/>
    </source>
</evidence>
<dbReference type="AlphaFoldDB" id="A0A2I1C2W0"/>
<dbReference type="STRING" id="1392255.A0A2I1C2W0"/>
<feature type="region of interest" description="Disordered" evidence="1">
    <location>
        <begin position="215"/>
        <end position="234"/>
    </location>
</feature>
<gene>
    <name evidence="4" type="ORF">P174DRAFT_453177</name>
</gene>
<accession>A0A2I1C2W0</accession>
<evidence type="ECO:0000313" key="5">
    <source>
        <dbReference type="Proteomes" id="UP000234474"/>
    </source>
</evidence>
<feature type="chain" id="PRO_5014196120" description="Phytase-like domain-containing protein" evidence="2">
    <location>
        <begin position="21"/>
        <end position="485"/>
    </location>
</feature>
<feature type="domain" description="Phytase-like" evidence="3">
    <location>
        <begin position="108"/>
        <end position="344"/>
    </location>
</feature>